<name>A0A2P2NFF5_RHIMU</name>
<dbReference type="PANTHER" id="PTHR36310:SF1">
    <property type="entry name" value="CYCLIN-DEPENDENT PROTEIN KINASE INHIBITOR SMR11"/>
    <property type="match status" value="1"/>
</dbReference>
<feature type="region of interest" description="Disordered" evidence="1">
    <location>
        <begin position="1"/>
        <end position="98"/>
    </location>
</feature>
<protein>
    <submittedName>
        <fullName evidence="2">Uncharacterized protein MANES_08G167300</fullName>
    </submittedName>
</protein>
<dbReference type="InterPro" id="IPR038971">
    <property type="entry name" value="SMR11/SMR16"/>
</dbReference>
<sequence length="229" mass="25054">MDSDSFAQPASRIGLESQSFQKHLEKIDPSEASNTIVQAEPSLGPCTPDTNKENGDFPLDLNSPVTVPKKVLSSTSKSDRNEDLDNGTSPQTPKDGVFDPFASGPNRMILAPHCKKYFDEARASVARRLNFTSAFKALRNKTCYADPECLTDEEMFESVYENLLEAIVSDLTESALAKIPDIEWDSDGCRTPPSAPQLNGLAETCPGAPLRPTGRSRIIDLGLCRKLEF</sequence>
<evidence type="ECO:0000256" key="1">
    <source>
        <dbReference type="SAM" id="MobiDB-lite"/>
    </source>
</evidence>
<dbReference type="AlphaFoldDB" id="A0A2P2NFF5"/>
<reference evidence="2" key="1">
    <citation type="submission" date="2018-02" db="EMBL/GenBank/DDBJ databases">
        <title>Rhizophora mucronata_Transcriptome.</title>
        <authorList>
            <person name="Meera S.P."/>
            <person name="Sreeshan A."/>
            <person name="Augustine A."/>
        </authorList>
    </citation>
    <scope>NUCLEOTIDE SEQUENCE</scope>
    <source>
        <tissue evidence="2">Leaf</tissue>
    </source>
</reference>
<dbReference type="PANTHER" id="PTHR36310">
    <property type="entry name" value="CYCLIN-DEPENDENT PROTEIN KINASE INHIBITOR SMR11"/>
    <property type="match status" value="1"/>
</dbReference>
<evidence type="ECO:0000313" key="2">
    <source>
        <dbReference type="EMBL" id="MBX41169.1"/>
    </source>
</evidence>
<dbReference type="EMBL" id="GGEC01060685">
    <property type="protein sequence ID" value="MBX41169.1"/>
    <property type="molecule type" value="Transcribed_RNA"/>
</dbReference>
<accession>A0A2P2NFF5</accession>
<organism evidence="2">
    <name type="scientific">Rhizophora mucronata</name>
    <name type="common">Asiatic mangrove</name>
    <dbReference type="NCBI Taxonomy" id="61149"/>
    <lineage>
        <taxon>Eukaryota</taxon>
        <taxon>Viridiplantae</taxon>
        <taxon>Streptophyta</taxon>
        <taxon>Embryophyta</taxon>
        <taxon>Tracheophyta</taxon>
        <taxon>Spermatophyta</taxon>
        <taxon>Magnoliopsida</taxon>
        <taxon>eudicotyledons</taxon>
        <taxon>Gunneridae</taxon>
        <taxon>Pentapetalae</taxon>
        <taxon>rosids</taxon>
        <taxon>fabids</taxon>
        <taxon>Malpighiales</taxon>
        <taxon>Rhizophoraceae</taxon>
        <taxon>Rhizophora</taxon>
    </lineage>
</organism>
<proteinExistence type="predicted"/>